<dbReference type="CDD" id="cd00130">
    <property type="entry name" value="PAS"/>
    <property type="match status" value="4"/>
</dbReference>
<dbReference type="Pfam" id="PF07568">
    <property type="entry name" value="HisKA_2"/>
    <property type="match status" value="1"/>
</dbReference>
<dbReference type="Pfam" id="PF08448">
    <property type="entry name" value="PAS_4"/>
    <property type="match status" value="1"/>
</dbReference>
<feature type="domain" description="Histidine kinase" evidence="2">
    <location>
        <begin position="551"/>
        <end position="743"/>
    </location>
</feature>
<feature type="domain" description="PAS" evidence="3">
    <location>
        <begin position="289"/>
        <end position="331"/>
    </location>
</feature>
<evidence type="ECO:0000313" key="5">
    <source>
        <dbReference type="EMBL" id="SCG85854.1"/>
    </source>
</evidence>
<organism evidence="5 6">
    <name type="scientific">Methanobacterium congolense</name>
    <dbReference type="NCBI Taxonomy" id="118062"/>
    <lineage>
        <taxon>Archaea</taxon>
        <taxon>Methanobacteriati</taxon>
        <taxon>Methanobacteriota</taxon>
        <taxon>Methanomada group</taxon>
        <taxon>Methanobacteria</taxon>
        <taxon>Methanobacteriales</taxon>
        <taxon>Methanobacteriaceae</taxon>
        <taxon>Methanobacterium</taxon>
    </lineage>
</organism>
<dbReference type="InterPro" id="IPR001610">
    <property type="entry name" value="PAC"/>
</dbReference>
<dbReference type="InterPro" id="IPR005467">
    <property type="entry name" value="His_kinase_dom"/>
</dbReference>
<dbReference type="GO" id="GO:0008168">
    <property type="term" value="F:methyltransferase activity"/>
    <property type="evidence" value="ECO:0007669"/>
    <property type="project" value="UniProtKB-KW"/>
</dbReference>
<dbReference type="InterPro" id="IPR035965">
    <property type="entry name" value="PAS-like_dom_sf"/>
</dbReference>
<dbReference type="InterPro" id="IPR036890">
    <property type="entry name" value="HATPase_C_sf"/>
</dbReference>
<dbReference type="InterPro" id="IPR000014">
    <property type="entry name" value="PAS"/>
</dbReference>
<feature type="domain" description="PAC" evidence="4">
    <location>
        <begin position="236"/>
        <end position="288"/>
    </location>
</feature>
<dbReference type="GO" id="GO:0032259">
    <property type="term" value="P:methylation"/>
    <property type="evidence" value="ECO:0007669"/>
    <property type="project" value="UniProtKB-KW"/>
</dbReference>
<dbReference type="InterPro" id="IPR003594">
    <property type="entry name" value="HATPase_dom"/>
</dbReference>
<dbReference type="RefSeq" id="WP_084789874.1">
    <property type="nucleotide sequence ID" value="NZ_LT607756.1"/>
</dbReference>
<dbReference type="PANTHER" id="PTHR43065:SF23">
    <property type="entry name" value="SENSOR HISTIDINE KINASE PDTAS"/>
    <property type="match status" value="1"/>
</dbReference>
<evidence type="ECO:0000313" key="6">
    <source>
        <dbReference type="Proteomes" id="UP000094707"/>
    </source>
</evidence>
<dbReference type="KEGG" id="mcub:MCBB_1296"/>
<dbReference type="Gene3D" id="3.30.565.10">
    <property type="entry name" value="Histidine kinase-like ATPase, C-terminal domain"/>
    <property type="match status" value="1"/>
</dbReference>
<dbReference type="Pfam" id="PF13426">
    <property type="entry name" value="PAS_9"/>
    <property type="match status" value="2"/>
</dbReference>
<dbReference type="GO" id="GO:0004673">
    <property type="term" value="F:protein histidine kinase activity"/>
    <property type="evidence" value="ECO:0007669"/>
    <property type="project" value="UniProtKB-EC"/>
</dbReference>
<dbReference type="InterPro" id="IPR013656">
    <property type="entry name" value="PAS_4"/>
</dbReference>
<accession>A0A1D3L2G6</accession>
<dbReference type="PROSITE" id="PS50112">
    <property type="entry name" value="PAS"/>
    <property type="match status" value="4"/>
</dbReference>
<dbReference type="SMART" id="SM00086">
    <property type="entry name" value="PAC"/>
    <property type="match status" value="4"/>
</dbReference>
<keyword evidence="6" id="KW-1185">Reference proteome</keyword>
<dbReference type="SUPFAM" id="SSF55785">
    <property type="entry name" value="PYP-like sensor domain (PAS domain)"/>
    <property type="match status" value="4"/>
</dbReference>
<name>A0A1D3L2G6_9EURY</name>
<keyword evidence="5" id="KW-0808">Transferase</keyword>
<evidence type="ECO:0000259" key="3">
    <source>
        <dbReference type="PROSITE" id="PS50112"/>
    </source>
</evidence>
<reference evidence="5 6" key="1">
    <citation type="submission" date="2016-08" db="EMBL/GenBank/DDBJ databases">
        <authorList>
            <person name="Seilhamer J.J."/>
        </authorList>
    </citation>
    <scope>NUCLEOTIDE SEQUENCE [LARGE SCALE GENOMIC DNA]</scope>
    <source>
        <strain evidence="5">Buetzberg</strain>
    </source>
</reference>
<feature type="domain" description="PAC" evidence="4">
    <location>
        <begin position="114"/>
        <end position="166"/>
    </location>
</feature>
<dbReference type="PROSITE" id="PS50113">
    <property type="entry name" value="PAC"/>
    <property type="match status" value="3"/>
</dbReference>
<dbReference type="SUPFAM" id="SSF55874">
    <property type="entry name" value="ATPase domain of HSP90 chaperone/DNA topoisomerase II/histidine kinase"/>
    <property type="match status" value="1"/>
</dbReference>
<dbReference type="OrthoDB" id="8127at2157"/>
<feature type="domain" description="PAC" evidence="4">
    <location>
        <begin position="362"/>
        <end position="414"/>
    </location>
</feature>
<dbReference type="Gene3D" id="3.30.450.20">
    <property type="entry name" value="PAS domain"/>
    <property type="match status" value="4"/>
</dbReference>
<dbReference type="NCBIfam" id="TIGR00229">
    <property type="entry name" value="sensory_box"/>
    <property type="match status" value="4"/>
</dbReference>
<dbReference type="EMBL" id="LT607756">
    <property type="protein sequence ID" value="SCG85854.1"/>
    <property type="molecule type" value="Genomic_DNA"/>
</dbReference>
<dbReference type="AlphaFoldDB" id="A0A1D3L2G6"/>
<dbReference type="SMART" id="SM00091">
    <property type="entry name" value="PAS"/>
    <property type="match status" value="4"/>
</dbReference>
<feature type="domain" description="PAS" evidence="3">
    <location>
        <begin position="163"/>
        <end position="215"/>
    </location>
</feature>
<dbReference type="InterPro" id="IPR011495">
    <property type="entry name" value="Sig_transdc_His_kin_sub2_dim/P"/>
</dbReference>
<dbReference type="PATRIC" id="fig|129848.4.peg.1313"/>
<evidence type="ECO:0000256" key="1">
    <source>
        <dbReference type="SAM" id="Coils"/>
    </source>
</evidence>
<dbReference type="Pfam" id="PF02518">
    <property type="entry name" value="HATPase_c"/>
    <property type="match status" value="1"/>
</dbReference>
<dbReference type="InterPro" id="IPR013655">
    <property type="entry name" value="PAS_fold_3"/>
</dbReference>
<dbReference type="PROSITE" id="PS50109">
    <property type="entry name" value="HIS_KIN"/>
    <property type="match status" value="1"/>
</dbReference>
<dbReference type="PANTHER" id="PTHR43065">
    <property type="entry name" value="SENSOR HISTIDINE KINASE"/>
    <property type="match status" value="1"/>
</dbReference>
<keyword evidence="5" id="KW-0489">Methyltransferase</keyword>
<evidence type="ECO:0000259" key="4">
    <source>
        <dbReference type="PROSITE" id="PS50113"/>
    </source>
</evidence>
<gene>
    <name evidence="5" type="primary">msmS</name>
    <name evidence="5" type="ORF">MCBB_1296</name>
</gene>
<dbReference type="STRING" id="118062.MCBB_1296"/>
<feature type="coiled-coil region" evidence="1">
    <location>
        <begin position="5"/>
        <end position="39"/>
    </location>
</feature>
<protein>
    <submittedName>
        <fullName evidence="5">Methyl sulfide methyltransferase-associated sensor</fullName>
        <ecNumber evidence="5">2.7.13.3</ecNumber>
    </submittedName>
</protein>
<dbReference type="Pfam" id="PF08447">
    <property type="entry name" value="PAS_3"/>
    <property type="match status" value="1"/>
</dbReference>
<keyword evidence="1" id="KW-0175">Coiled coil</keyword>
<dbReference type="GeneID" id="30412139"/>
<dbReference type="SMART" id="SM00387">
    <property type="entry name" value="HATPase_c"/>
    <property type="match status" value="1"/>
</dbReference>
<feature type="domain" description="PAS" evidence="3">
    <location>
        <begin position="415"/>
        <end position="488"/>
    </location>
</feature>
<feature type="domain" description="PAS" evidence="3">
    <location>
        <begin position="38"/>
        <end position="112"/>
    </location>
</feature>
<sequence>MNETREDLEDEITRLNKRVRYLENELENSSKNHNLIKKERMYRLLADSCPDVIYRISIPKGRYDYISPSCLRGCGRTQKEFYQKPLLIREMLHPDWKDCFNETWLKQLIENSVSQTEYQIIHSSGDVIWVSQKDVVIRDHDKNPVAIQGIARNITPEKRAEDMEHRFSDIIENTQDAVVSNDLEGRVLSWNRGAEEIYGYSESETMGKNVEMFTPPGCDYELPSILKMIKEGEMVRNYPTLGLKKDGSIINVSLTVSPINDSNGYIKGVSIISRDVTPEKKAEKELKESEERYRLLVEKAQVGILLIDPDGRIIDINPKFLEMCGSRSEDVSRRVNLLRTPEVVKSGFSGDFKRCLETGEDVSSEHRYLSQWGKETYSQFHLNPIKDEDGEVVNVLATFSDITYRKNMEEALKESEEKFREVFNNANDAVYLHEVLDGMPGRYIEVNDVSCSMLGYKREELLEMTPQDVSSEDSDEIGSMMAELLKDGSKTFESEHLTRDGDRIPVEVSSHCFKLRNKDVIVSVARDITQWKEAEKIVHDSLKEKELLLREIHHRVKNNLMIISSLLNLQSIQINDTEVLKMIKDSQSRARSMAVLHEKLYNSSDLKRINFGEYIESITEYLFNTYSTNNHVSLKMDVEYLMLDINTCLPLGLIVNELVSNSLKYAFPKGMNGCVTVRFHRSPENYILEVEDDGVGLPEDMDIEQADSMGMKLVSNFTKQLNGEMELIMKNGTCFRIKFNEEEFSASSDMN</sequence>
<dbReference type="InterPro" id="IPR000700">
    <property type="entry name" value="PAS-assoc_C"/>
</dbReference>
<dbReference type="EC" id="2.7.13.3" evidence="5"/>
<evidence type="ECO:0000259" key="2">
    <source>
        <dbReference type="PROSITE" id="PS50109"/>
    </source>
</evidence>
<dbReference type="Proteomes" id="UP000094707">
    <property type="component" value="Chromosome I"/>
</dbReference>
<proteinExistence type="predicted"/>